<keyword evidence="4 9" id="KW-0274">FAD</keyword>
<proteinExistence type="inferred from homology"/>
<feature type="region of interest" description="Disordered" evidence="10">
    <location>
        <begin position="1"/>
        <end position="263"/>
    </location>
</feature>
<feature type="domain" description="FAD/NAD(P)-binding" evidence="13">
    <location>
        <begin position="1088"/>
        <end position="1254"/>
    </location>
</feature>
<feature type="region of interest" description="Disordered" evidence="10">
    <location>
        <begin position="834"/>
        <end position="965"/>
    </location>
</feature>
<evidence type="ECO:0000256" key="7">
    <source>
        <dbReference type="ARBA" id="ARBA00023033"/>
    </source>
</evidence>
<dbReference type="SUPFAM" id="SSF51905">
    <property type="entry name" value="FAD/NAD(P)-binding domain"/>
    <property type="match status" value="1"/>
</dbReference>
<dbReference type="Pfam" id="PF01494">
    <property type="entry name" value="FAD_binding_3"/>
    <property type="match status" value="1"/>
</dbReference>
<dbReference type="OrthoDB" id="10053569at2759"/>
<evidence type="ECO:0000313" key="15">
    <source>
        <dbReference type="Proteomes" id="UP000306050"/>
    </source>
</evidence>
<dbReference type="InterPro" id="IPR027545">
    <property type="entry name" value="Kynurenine_monooxygenase"/>
</dbReference>
<protein>
    <recommendedName>
        <fullName evidence="9">Kynurenine 3-monooxygenase</fullName>
        <ecNumber evidence="9">1.14.13.9</ecNumber>
    </recommendedName>
    <alternativeName>
        <fullName evidence="9">Biosynthesis of nicotinic acid protein 4</fullName>
    </alternativeName>
    <alternativeName>
        <fullName evidence="9">Kynurenine 3-hydroxylase</fullName>
    </alternativeName>
</protein>
<comment type="subcellular location">
    <subcellularLocation>
        <location evidence="9">Mitochondrion outer membrane</location>
    </subcellularLocation>
</comment>
<keyword evidence="15" id="KW-1185">Reference proteome</keyword>
<feature type="compositionally biased region" description="Polar residues" evidence="10">
    <location>
        <begin position="81"/>
        <end position="110"/>
    </location>
</feature>
<feature type="transmembrane region" description="Helical" evidence="11">
    <location>
        <begin position="1692"/>
        <end position="1710"/>
    </location>
</feature>
<name>A0A4U7KQB7_9BASI</name>
<dbReference type="InterPro" id="IPR036188">
    <property type="entry name" value="FAD/NAD-bd_sf"/>
</dbReference>
<evidence type="ECO:0000256" key="5">
    <source>
        <dbReference type="ARBA" id="ARBA00022857"/>
    </source>
</evidence>
<dbReference type="PANTHER" id="PTHR46028">
    <property type="entry name" value="KYNURENINE 3-MONOOXYGENASE"/>
    <property type="match status" value="1"/>
</dbReference>
<evidence type="ECO:0000313" key="14">
    <source>
        <dbReference type="EMBL" id="TKY86560.1"/>
    </source>
</evidence>
<dbReference type="GO" id="GO:0019805">
    <property type="term" value="P:quinolinate biosynthetic process"/>
    <property type="evidence" value="ECO:0007669"/>
    <property type="project" value="UniProtKB-UniRule"/>
</dbReference>
<keyword evidence="9 11" id="KW-0472">Membrane</keyword>
<dbReference type="InterPro" id="IPR036322">
    <property type="entry name" value="WD40_repeat_dom_sf"/>
</dbReference>
<evidence type="ECO:0000256" key="3">
    <source>
        <dbReference type="ARBA" id="ARBA00022642"/>
    </source>
</evidence>
<keyword evidence="2 9" id="KW-0285">Flavoprotein</keyword>
<dbReference type="GO" id="GO:0071949">
    <property type="term" value="F:FAD binding"/>
    <property type="evidence" value="ECO:0007669"/>
    <property type="project" value="InterPro"/>
</dbReference>
<dbReference type="Gene3D" id="2.130.10.10">
    <property type="entry name" value="YVTN repeat-like/Quinoprotein amine dehydrogenase"/>
    <property type="match status" value="1"/>
</dbReference>
<keyword evidence="6 9" id="KW-0560">Oxidoreductase</keyword>
<comment type="cofactor">
    <cofactor evidence="1 9">
        <name>FAD</name>
        <dbReference type="ChEBI" id="CHEBI:57692"/>
    </cofactor>
</comment>
<comment type="caution">
    <text evidence="14">The sequence shown here is derived from an EMBL/GenBank/DDBJ whole genome shotgun (WGS) entry which is preliminary data.</text>
</comment>
<reference evidence="14 15" key="1">
    <citation type="submission" date="2019-05" db="EMBL/GenBank/DDBJ databases">
        <title>Sporisorium graminicola CBS 10092 draft sequencing and annotation.</title>
        <authorList>
            <person name="Solano-Gonzalez S."/>
            <person name="Caddick M.X."/>
            <person name="Darby A."/>
        </authorList>
    </citation>
    <scope>NUCLEOTIDE SEQUENCE [LARGE SCALE GENOMIC DNA]</scope>
    <source>
        <strain evidence="14 15">CBS 10092</strain>
    </source>
</reference>
<dbReference type="GO" id="GO:0043420">
    <property type="term" value="P:anthranilate metabolic process"/>
    <property type="evidence" value="ECO:0007669"/>
    <property type="project" value="UniProtKB-UniRule"/>
</dbReference>
<feature type="compositionally biased region" description="Polar residues" evidence="10">
    <location>
        <begin position="321"/>
        <end position="336"/>
    </location>
</feature>
<evidence type="ECO:0000256" key="9">
    <source>
        <dbReference type="HAMAP-Rule" id="MF_03018"/>
    </source>
</evidence>
<keyword evidence="7 9" id="KW-0503">Monooxygenase</keyword>
<evidence type="ECO:0000259" key="13">
    <source>
        <dbReference type="Pfam" id="PF07992"/>
    </source>
</evidence>
<dbReference type="UniPathway" id="UPA00253">
    <property type="reaction ID" value="UER00328"/>
</dbReference>
<dbReference type="InterPro" id="IPR023753">
    <property type="entry name" value="FAD/NAD-binding_dom"/>
</dbReference>
<feature type="compositionally biased region" description="Polar residues" evidence="10">
    <location>
        <begin position="1158"/>
        <end position="1175"/>
    </location>
</feature>
<feature type="compositionally biased region" description="Polar residues" evidence="10">
    <location>
        <begin position="857"/>
        <end position="880"/>
    </location>
</feature>
<comment type="function">
    <text evidence="9">Catalyzes the hydroxylation of L-kynurenine (L-Kyn) to form 3-hydroxy-L-kynurenine (L-3OHKyn). Required for synthesis of quinolinic acid.</text>
</comment>
<evidence type="ECO:0000256" key="11">
    <source>
        <dbReference type="SAM" id="Phobius"/>
    </source>
</evidence>
<feature type="compositionally biased region" description="Basic residues" evidence="10">
    <location>
        <begin position="883"/>
        <end position="892"/>
    </location>
</feature>
<evidence type="ECO:0000256" key="10">
    <source>
        <dbReference type="SAM" id="MobiDB-lite"/>
    </source>
</evidence>
<accession>A0A4U7KQB7</accession>
<keyword evidence="11" id="KW-0812">Transmembrane</keyword>
<evidence type="ECO:0000256" key="2">
    <source>
        <dbReference type="ARBA" id="ARBA00022630"/>
    </source>
</evidence>
<dbReference type="Pfam" id="PF07992">
    <property type="entry name" value="Pyr_redox_2"/>
    <property type="match status" value="1"/>
</dbReference>
<dbReference type="GO" id="GO:0004502">
    <property type="term" value="F:kynurenine 3-monooxygenase activity"/>
    <property type="evidence" value="ECO:0007669"/>
    <property type="project" value="UniProtKB-UniRule"/>
</dbReference>
<feature type="compositionally biased region" description="Low complexity" evidence="10">
    <location>
        <begin position="374"/>
        <end position="389"/>
    </location>
</feature>
<feature type="compositionally biased region" description="Polar residues" evidence="10">
    <location>
        <begin position="284"/>
        <end position="295"/>
    </location>
</feature>
<dbReference type="Proteomes" id="UP000306050">
    <property type="component" value="Chromosome SGRAM_4"/>
</dbReference>
<keyword evidence="9" id="KW-1000">Mitochondrion outer membrane</keyword>
<feature type="compositionally biased region" description="Low complexity" evidence="10">
    <location>
        <begin position="197"/>
        <end position="221"/>
    </location>
</feature>
<feature type="compositionally biased region" description="Low complexity" evidence="10">
    <location>
        <begin position="240"/>
        <end position="252"/>
    </location>
</feature>
<dbReference type="EC" id="1.14.13.9" evidence="9"/>
<dbReference type="GO" id="GO:0034354">
    <property type="term" value="P:'de novo' NAD+ biosynthetic process from L-tryptophan"/>
    <property type="evidence" value="ECO:0007669"/>
    <property type="project" value="UniProtKB-UniRule"/>
</dbReference>
<keyword evidence="9" id="KW-0496">Mitochondrion</keyword>
<dbReference type="EMBL" id="SRRM01000017">
    <property type="protein sequence ID" value="TKY86560.1"/>
    <property type="molecule type" value="Genomic_DNA"/>
</dbReference>
<comment type="catalytic activity">
    <reaction evidence="8 9">
        <text>L-kynurenine + NADPH + O2 + H(+) = 3-hydroxy-L-kynurenine + NADP(+) + H2O</text>
        <dbReference type="Rhea" id="RHEA:20545"/>
        <dbReference type="ChEBI" id="CHEBI:15377"/>
        <dbReference type="ChEBI" id="CHEBI:15378"/>
        <dbReference type="ChEBI" id="CHEBI:15379"/>
        <dbReference type="ChEBI" id="CHEBI:57783"/>
        <dbReference type="ChEBI" id="CHEBI:57959"/>
        <dbReference type="ChEBI" id="CHEBI:58125"/>
        <dbReference type="ChEBI" id="CHEBI:58349"/>
        <dbReference type="EC" id="1.14.13.9"/>
    </reaction>
</comment>
<dbReference type="HAMAP" id="MF_01971">
    <property type="entry name" value="Kynurenine_monooxygenase"/>
    <property type="match status" value="1"/>
</dbReference>
<evidence type="ECO:0000256" key="6">
    <source>
        <dbReference type="ARBA" id="ARBA00023002"/>
    </source>
</evidence>
<dbReference type="GO" id="GO:0005741">
    <property type="term" value="C:mitochondrial outer membrane"/>
    <property type="evidence" value="ECO:0007669"/>
    <property type="project" value="UniProtKB-SubCell"/>
</dbReference>
<evidence type="ECO:0000256" key="8">
    <source>
        <dbReference type="ARBA" id="ARBA00047818"/>
    </source>
</evidence>
<dbReference type="PANTHER" id="PTHR46028:SF2">
    <property type="entry name" value="KYNURENINE 3-MONOOXYGENASE"/>
    <property type="match status" value="1"/>
</dbReference>
<feature type="region of interest" description="Disordered" evidence="10">
    <location>
        <begin position="1148"/>
        <end position="1177"/>
    </location>
</feature>
<keyword evidence="3 9" id="KW-0662">Pyridine nucleotide biosynthesis</keyword>
<comment type="similarity">
    <text evidence="9">Belongs to the aromatic-ring hydroxylase family. KMO subfamily.</text>
</comment>
<evidence type="ECO:0000256" key="4">
    <source>
        <dbReference type="ARBA" id="ARBA00022827"/>
    </source>
</evidence>
<feature type="compositionally biased region" description="Low complexity" evidence="10">
    <location>
        <begin position="893"/>
        <end position="908"/>
    </location>
</feature>
<dbReference type="SUPFAM" id="SSF50978">
    <property type="entry name" value="WD40 repeat-like"/>
    <property type="match status" value="1"/>
</dbReference>
<dbReference type="FunFam" id="3.50.50.60:FF:000795">
    <property type="entry name" value="Kynurenine 3-monooxygenase"/>
    <property type="match status" value="1"/>
</dbReference>
<dbReference type="GO" id="GO:0006569">
    <property type="term" value="P:L-tryptophan catabolic process"/>
    <property type="evidence" value="ECO:0007669"/>
    <property type="project" value="UniProtKB-UniRule"/>
</dbReference>
<evidence type="ECO:0000256" key="1">
    <source>
        <dbReference type="ARBA" id="ARBA00001974"/>
    </source>
</evidence>
<dbReference type="InterPro" id="IPR015943">
    <property type="entry name" value="WD40/YVTN_repeat-like_dom_sf"/>
</dbReference>
<feature type="transmembrane region" description="Helical" evidence="11">
    <location>
        <begin position="1730"/>
        <end position="1751"/>
    </location>
</feature>
<feature type="compositionally biased region" description="Low complexity" evidence="10">
    <location>
        <begin position="44"/>
        <end position="74"/>
    </location>
</feature>
<feature type="compositionally biased region" description="Low complexity" evidence="10">
    <location>
        <begin position="938"/>
        <end position="964"/>
    </location>
</feature>
<sequence length="1772" mass="188686">MSTPPLHSTPPPHSESSQDQGTLTSITASNSLLDLLAGAPGRVTSPTASSAAASNPLASSNSKDSVSPTSPSSAPEKDPQSLPTSSTTMAGPSQQQRLQDVNSLMQQFMTPTSSFPPPSSGSQSADDKVSNQASFGDESRLSRPVLLNKALQLPPSPPSSVSSLAGAKNRQTSSGSRSPIIHTPASFDEELPKSHIASLPALNASAQAASPPAPTPSNKTPFDFVSPFDMLAQRDDELTPQPAHAQAQPALPESSTQYPVQQKNAYEAANAGIASLLRKLSASAVANKSSQQSSPPVKAAAPTDNVVRTASGNDKPAQPSAEPSTRSAGSSSTPTQFRKPPPYPAALKSPDKQHHASRHVAVLSQNDAFDDPTSSGLSVLSPSRSSSAPSIATLDLSAEQPGGLSSLRHTKVETSGVALIPSPFHFTCSVSAAGLLPASRIANLRHNVACYAMSKGKARLIHIGTGARLLVQAPSKGAIRSIAAFQSTENDDTFLLAALVESTKNGSDEGVVIWKVPSSFVLEGKESPDPTLLRRITADPVNGSFAHRFTAIVWHPTEPKLAISTSDSSIILVDVSQQLSSSSQAHSLSEADVQSQSELVPHDESLAAFAFTPDGSMLTTVSTPMEGDLSWTLTFKSLGGTRAKLTFPIESPLQEPMTVSHLSFATGSSNGSKDKVGDDDSTVIRAVVVGFKCNTVLGLYDLGSRSFKHVWKFEVPPHPSAAGEEHFNLVQFDTQSSALLVCNSFRSSIFAVPVEFQPLPSADDDSLSARLEKGLLPWSIQLSYPIHEYALQDPCTSLTISTNPKESAEPSRLFVAFPEGVSVVQLRNTELVPGAGEEATVTEPDKQASKPVPDQVQAVSATASEPTPEQSSRTESLATPSKSSKRKGKKQKAAAAKAQAEEAASSKANEPEAPLKSSEAAVETGVVAVPESQQSRPEAPATTRKETTAAAAASKSSTSPTISAVPAQSTVPEATLSSGAVNAALSDIVSSAVHHAISANLASGFQQSIENTIPQQLERLITSTELKAELTRSIAHTILPAVQRTAMEVVSRVLAPHFEDVMMTVSERVERAIVSEITNVRKTLVAEQTDSFNETEKVVKAIQSQVRDVLEQVKELNSRPANKVVELQSQGAFKSNGTPLATADELSEVEATPAVTARDSSASKPTQVETNSKTGRATRKEACLAPAQLPTKCRLPERVAVIGAGPVGCLAALAFAQRGCKVDIFESRPDPRTHEAVARASQRSINLALSTRGITGLRSVSLVGLGKFAHTGEDLADLVLQDSVPMRARMIHVVTKRATCDKEAEVKELSQLYSNKGESINSVDRGRLNNILLDHALMHPNVDVHFEHKLQTVDFDHDTRSAAKGGAITATKGVAAKKLARGTIANGGESSGDELTRRSGKKQAASKRNGGPQQSSAGAYAFDRVRLDFDVHSNNQRIPKTSSTQYASFVVGCDGAHSSIRSAMGSLIRMHYTHNYIDTGYVELSIPARTSLSSGSRIRGSGGVDGKPGGHDAFHLDPNHLHIWPRHSFMLIALPNLDGSFTCTLFAPFKMFASELSTREGILALFREHFPDALPLIGEDKLIECLTTRRASALGSVQCDPYHYKDRAVLIGDAAHAMLPFYGQGLNCGFEDVRVMFDIIDGNETLEDALDTYTKQRHPDLVAILQLAEQNYREMAHSVVSWPYLMRKKLDGLLMSVLPSSMWSSLYAMTTFSNLPYSTVVKTEKRQQSIISNAVLTTVVGIMASAVVGVYRTRSVWQPVTQRWIDAVQRKA</sequence>
<feature type="region of interest" description="Disordered" evidence="10">
    <location>
        <begin position="1385"/>
        <end position="1417"/>
    </location>
</feature>
<feature type="domain" description="FAD-binding" evidence="12">
    <location>
        <begin position="1584"/>
        <end position="1664"/>
    </location>
</feature>
<keyword evidence="11" id="KW-1133">Transmembrane helix</keyword>
<dbReference type="InterPro" id="IPR002938">
    <property type="entry name" value="FAD-bd"/>
</dbReference>
<feature type="region of interest" description="Disordered" evidence="10">
    <location>
        <begin position="283"/>
        <end position="389"/>
    </location>
</feature>
<comment type="pathway">
    <text evidence="9">Cofactor biosynthesis; NAD(+) biosynthesis; quinolinate from L-kynurenine: step 1/3.</text>
</comment>
<evidence type="ECO:0000259" key="12">
    <source>
        <dbReference type="Pfam" id="PF01494"/>
    </source>
</evidence>
<dbReference type="GO" id="GO:0070189">
    <property type="term" value="P:kynurenine metabolic process"/>
    <property type="evidence" value="ECO:0007669"/>
    <property type="project" value="TreeGrafter"/>
</dbReference>
<organism evidence="14 15">
    <name type="scientific">Sporisorium graminicola</name>
    <dbReference type="NCBI Taxonomy" id="280036"/>
    <lineage>
        <taxon>Eukaryota</taxon>
        <taxon>Fungi</taxon>
        <taxon>Dikarya</taxon>
        <taxon>Basidiomycota</taxon>
        <taxon>Ustilaginomycotina</taxon>
        <taxon>Ustilaginomycetes</taxon>
        <taxon>Ustilaginales</taxon>
        <taxon>Ustilaginaceae</taxon>
        <taxon>Sporisorium</taxon>
    </lineage>
</organism>
<gene>
    <name evidence="9" type="primary">BNA4</name>
    <name evidence="14" type="ORF">EX895_004709</name>
</gene>
<keyword evidence="5 9" id="KW-0521">NADP</keyword>
<feature type="compositionally biased region" description="Polar residues" evidence="10">
    <location>
        <begin position="18"/>
        <end position="32"/>
    </location>
</feature>
<dbReference type="Gene3D" id="3.50.50.60">
    <property type="entry name" value="FAD/NAD(P)-binding domain"/>
    <property type="match status" value="2"/>
</dbReference>
<feature type="compositionally biased region" description="Polar residues" evidence="10">
    <location>
        <begin position="253"/>
        <end position="263"/>
    </location>
</feature>